<comment type="caution">
    <text evidence="2">The sequence shown here is derived from an EMBL/GenBank/DDBJ whole genome shotgun (WGS) entry which is preliminary data.</text>
</comment>
<reference evidence="3" key="1">
    <citation type="journal article" date="2019" name="Int. J. Syst. Evol. Microbiol.">
        <title>The Global Catalogue of Microorganisms (GCM) 10K type strain sequencing project: providing services to taxonomists for standard genome sequencing and annotation.</title>
        <authorList>
            <consortium name="The Broad Institute Genomics Platform"/>
            <consortium name="The Broad Institute Genome Sequencing Center for Infectious Disease"/>
            <person name="Wu L."/>
            <person name="Ma J."/>
        </authorList>
    </citation>
    <scope>NUCLEOTIDE SEQUENCE [LARGE SCALE GENOMIC DNA]</scope>
    <source>
        <strain evidence="3">JCM 16904</strain>
    </source>
</reference>
<dbReference type="EMBL" id="BAAAZP010000132">
    <property type="protein sequence ID" value="GAA3692703.1"/>
    <property type="molecule type" value="Genomic_DNA"/>
</dbReference>
<evidence type="ECO:0000256" key="1">
    <source>
        <dbReference type="ARBA" id="ARBA00023172"/>
    </source>
</evidence>
<keyword evidence="3" id="KW-1185">Reference proteome</keyword>
<organism evidence="2 3">
    <name type="scientific">Nonomuraea antimicrobica</name>
    <dbReference type="NCBI Taxonomy" id="561173"/>
    <lineage>
        <taxon>Bacteria</taxon>
        <taxon>Bacillati</taxon>
        <taxon>Actinomycetota</taxon>
        <taxon>Actinomycetes</taxon>
        <taxon>Streptosporangiales</taxon>
        <taxon>Streptosporangiaceae</taxon>
        <taxon>Nonomuraea</taxon>
    </lineage>
</organism>
<dbReference type="InterPro" id="IPR013762">
    <property type="entry name" value="Integrase-like_cat_sf"/>
</dbReference>
<accession>A0ABP7CPF7</accession>
<dbReference type="SUPFAM" id="SSF56349">
    <property type="entry name" value="DNA breaking-rejoining enzymes"/>
    <property type="match status" value="1"/>
</dbReference>
<dbReference type="Gene3D" id="1.10.443.10">
    <property type="entry name" value="Intergrase catalytic core"/>
    <property type="match status" value="1"/>
</dbReference>
<evidence type="ECO:0000313" key="3">
    <source>
        <dbReference type="Proteomes" id="UP001500902"/>
    </source>
</evidence>
<name>A0ABP7CPF7_9ACTN</name>
<evidence type="ECO:0000313" key="2">
    <source>
        <dbReference type="EMBL" id="GAA3692703.1"/>
    </source>
</evidence>
<sequence length="203" mass="22795">MQRPSPRVWAEDPRTGKRRDLTREEDNAFWAWAAVEVLRMTGIRIEELTEFSHHSLVQYRMPASGELVPLLSVAPSKTDEERLLVIAPELADVLSAVICRIRTPDGSVPLAIAYDQYEKTWNPPMPLLFQHRVGLETRPIPISGIRTLITKAFTTAGITGTDGRPLDFVPHDFRRLFATEAIMYGIAPAENSIHVGQATCEYS</sequence>
<keyword evidence="1" id="KW-0233">DNA recombination</keyword>
<protein>
    <recommendedName>
        <fullName evidence="4">Phage integrase family protein</fullName>
    </recommendedName>
</protein>
<dbReference type="InterPro" id="IPR011010">
    <property type="entry name" value="DNA_brk_join_enz"/>
</dbReference>
<dbReference type="Proteomes" id="UP001500902">
    <property type="component" value="Unassembled WGS sequence"/>
</dbReference>
<proteinExistence type="predicted"/>
<gene>
    <name evidence="2" type="ORF">GCM10022224_067890</name>
</gene>
<evidence type="ECO:0008006" key="4">
    <source>
        <dbReference type="Google" id="ProtNLM"/>
    </source>
</evidence>